<dbReference type="InterPro" id="IPR041698">
    <property type="entry name" value="Methyltransf_25"/>
</dbReference>
<dbReference type="CDD" id="cd02440">
    <property type="entry name" value="AdoMet_MTases"/>
    <property type="match status" value="1"/>
</dbReference>
<evidence type="ECO:0000313" key="3">
    <source>
        <dbReference type="Proteomes" id="UP000639396"/>
    </source>
</evidence>
<comment type="caution">
    <text evidence="2">The sequence shown here is derived from an EMBL/GenBank/DDBJ whole genome shotgun (WGS) entry which is preliminary data.</text>
</comment>
<protein>
    <submittedName>
        <fullName evidence="2">Class I SAM-dependent methyltransferase</fullName>
    </submittedName>
</protein>
<dbReference type="AlphaFoldDB" id="A0A927C7A6"/>
<accession>A0A927C7A6</accession>
<gene>
    <name evidence="2" type="ORF">IDH45_11940</name>
</gene>
<evidence type="ECO:0000313" key="2">
    <source>
        <dbReference type="EMBL" id="MBD2862693.1"/>
    </source>
</evidence>
<dbReference type="GO" id="GO:0032259">
    <property type="term" value="P:methylation"/>
    <property type="evidence" value="ECO:0007669"/>
    <property type="project" value="UniProtKB-KW"/>
</dbReference>
<dbReference type="InterPro" id="IPR029063">
    <property type="entry name" value="SAM-dependent_MTases_sf"/>
</dbReference>
<evidence type="ECO:0000259" key="1">
    <source>
        <dbReference type="Pfam" id="PF13649"/>
    </source>
</evidence>
<proteinExistence type="predicted"/>
<dbReference type="GO" id="GO:0008168">
    <property type="term" value="F:methyltransferase activity"/>
    <property type="evidence" value="ECO:0007669"/>
    <property type="project" value="UniProtKB-KW"/>
</dbReference>
<name>A0A927C7A6_9BACL</name>
<dbReference type="Pfam" id="PF13649">
    <property type="entry name" value="Methyltransf_25"/>
    <property type="match status" value="1"/>
</dbReference>
<feature type="domain" description="Methyltransferase" evidence="1">
    <location>
        <begin position="56"/>
        <end position="118"/>
    </location>
</feature>
<dbReference type="Proteomes" id="UP000639396">
    <property type="component" value="Unassembled WGS sequence"/>
</dbReference>
<keyword evidence="2" id="KW-0489">Methyltransferase</keyword>
<sequence length="161" mass="17797">MESARIERICQEERDYHEACYEEYKLFEPGSWLHKPVRAVMETMALVTSSGGPITVLDLGCGVGRNSIPIASRLQGRGGKVVCVDILQSALNKLHEYGEHYGVRANLDLRLADLGDLAKTSSVNEKRKHGSPKPDIQIRLRGIPLGRSQILLSKRTCSAAQ</sequence>
<dbReference type="EMBL" id="JACXJA010000014">
    <property type="protein sequence ID" value="MBD2862693.1"/>
    <property type="molecule type" value="Genomic_DNA"/>
</dbReference>
<dbReference type="SUPFAM" id="SSF53335">
    <property type="entry name" value="S-adenosyl-L-methionine-dependent methyltransferases"/>
    <property type="match status" value="1"/>
</dbReference>
<reference evidence="2" key="1">
    <citation type="submission" date="2020-09" db="EMBL/GenBank/DDBJ databases">
        <title>A novel bacterium of genus Paenibacillus, isolated from South China Sea.</title>
        <authorList>
            <person name="Huang H."/>
            <person name="Mo K."/>
            <person name="Hu Y."/>
        </authorList>
    </citation>
    <scope>NUCLEOTIDE SEQUENCE</scope>
    <source>
        <strain evidence="2">IB182363</strain>
    </source>
</reference>
<dbReference type="RefSeq" id="WP_190927811.1">
    <property type="nucleotide sequence ID" value="NZ_JACXJA010000014.1"/>
</dbReference>
<dbReference type="Gene3D" id="3.40.50.150">
    <property type="entry name" value="Vaccinia Virus protein VP39"/>
    <property type="match status" value="1"/>
</dbReference>
<organism evidence="2 3">
    <name type="scientific">Paenibacillus oceani</name>
    <dbReference type="NCBI Taxonomy" id="2772510"/>
    <lineage>
        <taxon>Bacteria</taxon>
        <taxon>Bacillati</taxon>
        <taxon>Bacillota</taxon>
        <taxon>Bacilli</taxon>
        <taxon>Bacillales</taxon>
        <taxon>Paenibacillaceae</taxon>
        <taxon>Paenibacillus</taxon>
    </lineage>
</organism>
<keyword evidence="3" id="KW-1185">Reference proteome</keyword>
<keyword evidence="2" id="KW-0808">Transferase</keyword>